<name>A0A3N2BDG9_9MICO</name>
<feature type="domain" description="ABC transmembrane type-1" evidence="8">
    <location>
        <begin position="96"/>
        <end position="304"/>
    </location>
</feature>
<dbReference type="GO" id="GO:0005886">
    <property type="term" value="C:plasma membrane"/>
    <property type="evidence" value="ECO:0007669"/>
    <property type="project" value="UniProtKB-SubCell"/>
</dbReference>
<dbReference type="PANTHER" id="PTHR43163">
    <property type="entry name" value="DIPEPTIDE TRANSPORT SYSTEM PERMEASE PROTEIN DPPB-RELATED"/>
    <property type="match status" value="1"/>
</dbReference>
<comment type="subcellular location">
    <subcellularLocation>
        <location evidence="1 7">Cell membrane</location>
        <topology evidence="1 7">Multi-pass membrane protein</topology>
    </subcellularLocation>
</comment>
<dbReference type="InterPro" id="IPR000515">
    <property type="entry name" value="MetI-like"/>
</dbReference>
<dbReference type="CDD" id="cd06261">
    <property type="entry name" value="TM_PBP2"/>
    <property type="match status" value="1"/>
</dbReference>
<dbReference type="Pfam" id="PF00528">
    <property type="entry name" value="BPD_transp_1"/>
    <property type="match status" value="1"/>
</dbReference>
<dbReference type="RefSeq" id="WP_123303731.1">
    <property type="nucleotide sequence ID" value="NZ_RKHK01000001.1"/>
</dbReference>
<feature type="transmembrane region" description="Helical" evidence="7">
    <location>
        <begin position="135"/>
        <end position="157"/>
    </location>
</feature>
<comment type="similarity">
    <text evidence="7">Belongs to the binding-protein-dependent transport system permease family.</text>
</comment>
<evidence type="ECO:0000259" key="8">
    <source>
        <dbReference type="PROSITE" id="PS50928"/>
    </source>
</evidence>
<keyword evidence="5 7" id="KW-1133">Transmembrane helix</keyword>
<protein>
    <submittedName>
        <fullName evidence="9">Peptide/nickel transport system permease protein</fullName>
    </submittedName>
</protein>
<feature type="transmembrane region" description="Helical" evidence="7">
    <location>
        <begin position="177"/>
        <end position="197"/>
    </location>
</feature>
<dbReference type="Pfam" id="PF19300">
    <property type="entry name" value="BPD_transp_1_N"/>
    <property type="match status" value="1"/>
</dbReference>
<dbReference type="InterPro" id="IPR045621">
    <property type="entry name" value="BPD_transp_1_N"/>
</dbReference>
<keyword evidence="10" id="KW-1185">Reference proteome</keyword>
<evidence type="ECO:0000313" key="10">
    <source>
        <dbReference type="Proteomes" id="UP000280668"/>
    </source>
</evidence>
<comment type="caution">
    <text evidence="9">The sequence shown here is derived from an EMBL/GenBank/DDBJ whole genome shotgun (WGS) entry which is preliminary data.</text>
</comment>
<sequence>MIKAIGLRLLAAIPVLIGISVISFIIVRLVPGDVVDTILGVEYANPEVEAEMRRYFGLDKSMPEQFVDWFGSLLQGDLGFSYRTGRPVLEEILTRFPATAELAISALVISVVIAIPFGVLAATRRNGPLDAATRFTSLLGLSVPNFWLGILMISLFSVHLRWFPSGGSIPFEFSWNYFQYLVLPATALGTSLAAVTVRMTRSSMLEVLGQDYIRTADSKGLRPLSVIGVHGLRNALIPVVTVVGIQAGALLGGTVVIEQVFSWPGLGTLVIQAIGNRDYAVVQGTVLFLAAFFVLVSLIVDILYLYLDPRLRHRG</sequence>
<evidence type="ECO:0000256" key="2">
    <source>
        <dbReference type="ARBA" id="ARBA00022448"/>
    </source>
</evidence>
<evidence type="ECO:0000313" key="9">
    <source>
        <dbReference type="EMBL" id="ROR73296.1"/>
    </source>
</evidence>
<keyword evidence="6 7" id="KW-0472">Membrane</keyword>
<dbReference type="PROSITE" id="PS50928">
    <property type="entry name" value="ABC_TM1"/>
    <property type="match status" value="1"/>
</dbReference>
<accession>A0A3N2BDG9</accession>
<dbReference type="GO" id="GO:0055085">
    <property type="term" value="P:transmembrane transport"/>
    <property type="evidence" value="ECO:0007669"/>
    <property type="project" value="InterPro"/>
</dbReference>
<evidence type="ECO:0000256" key="6">
    <source>
        <dbReference type="ARBA" id="ARBA00023136"/>
    </source>
</evidence>
<feature type="transmembrane region" description="Helical" evidence="7">
    <location>
        <begin position="286"/>
        <end position="307"/>
    </location>
</feature>
<evidence type="ECO:0000256" key="4">
    <source>
        <dbReference type="ARBA" id="ARBA00022692"/>
    </source>
</evidence>
<evidence type="ECO:0000256" key="1">
    <source>
        <dbReference type="ARBA" id="ARBA00004651"/>
    </source>
</evidence>
<dbReference type="InterPro" id="IPR035906">
    <property type="entry name" value="MetI-like_sf"/>
</dbReference>
<keyword evidence="3" id="KW-1003">Cell membrane</keyword>
<organism evidence="9 10">
    <name type="scientific">Bogoriella caseilytica</name>
    <dbReference type="NCBI Taxonomy" id="56055"/>
    <lineage>
        <taxon>Bacteria</taxon>
        <taxon>Bacillati</taxon>
        <taxon>Actinomycetota</taxon>
        <taxon>Actinomycetes</taxon>
        <taxon>Micrococcales</taxon>
        <taxon>Bogoriellaceae</taxon>
        <taxon>Bogoriella</taxon>
    </lineage>
</organism>
<keyword evidence="4 7" id="KW-0812">Transmembrane</keyword>
<dbReference type="EMBL" id="RKHK01000001">
    <property type="protein sequence ID" value="ROR73296.1"/>
    <property type="molecule type" value="Genomic_DNA"/>
</dbReference>
<dbReference type="OrthoDB" id="9778910at2"/>
<dbReference type="SUPFAM" id="SSF161098">
    <property type="entry name" value="MetI-like"/>
    <property type="match status" value="1"/>
</dbReference>
<evidence type="ECO:0000256" key="7">
    <source>
        <dbReference type="RuleBase" id="RU363032"/>
    </source>
</evidence>
<dbReference type="AlphaFoldDB" id="A0A3N2BDG9"/>
<dbReference type="Proteomes" id="UP000280668">
    <property type="component" value="Unassembled WGS sequence"/>
</dbReference>
<proteinExistence type="inferred from homology"/>
<evidence type="ECO:0000256" key="3">
    <source>
        <dbReference type="ARBA" id="ARBA00022475"/>
    </source>
</evidence>
<reference evidence="9 10" key="1">
    <citation type="submission" date="2018-11" db="EMBL/GenBank/DDBJ databases">
        <title>Sequencing the genomes of 1000 actinobacteria strains.</title>
        <authorList>
            <person name="Klenk H.-P."/>
        </authorList>
    </citation>
    <scope>NUCLEOTIDE SEQUENCE [LARGE SCALE GENOMIC DNA]</scope>
    <source>
        <strain evidence="9 10">DSM 11294</strain>
    </source>
</reference>
<feature type="transmembrane region" description="Helical" evidence="7">
    <location>
        <begin position="7"/>
        <end position="30"/>
    </location>
</feature>
<feature type="transmembrane region" description="Helical" evidence="7">
    <location>
        <begin position="235"/>
        <end position="257"/>
    </location>
</feature>
<dbReference type="Gene3D" id="1.10.3720.10">
    <property type="entry name" value="MetI-like"/>
    <property type="match status" value="1"/>
</dbReference>
<keyword evidence="2 7" id="KW-0813">Transport</keyword>
<dbReference type="PANTHER" id="PTHR43163:SF6">
    <property type="entry name" value="DIPEPTIDE TRANSPORT SYSTEM PERMEASE PROTEIN DPPB-RELATED"/>
    <property type="match status" value="1"/>
</dbReference>
<feature type="transmembrane region" description="Helical" evidence="7">
    <location>
        <begin position="102"/>
        <end position="123"/>
    </location>
</feature>
<gene>
    <name evidence="9" type="ORF">EDD31_1671</name>
</gene>
<evidence type="ECO:0000256" key="5">
    <source>
        <dbReference type="ARBA" id="ARBA00022989"/>
    </source>
</evidence>